<dbReference type="EMBL" id="JARBHB010000001">
    <property type="protein sequence ID" value="KAJ8895338.1"/>
    <property type="molecule type" value="Genomic_DNA"/>
</dbReference>
<evidence type="ECO:0000313" key="3">
    <source>
        <dbReference type="Proteomes" id="UP001159363"/>
    </source>
</evidence>
<organism evidence="2 3">
    <name type="scientific">Dryococelus australis</name>
    <dbReference type="NCBI Taxonomy" id="614101"/>
    <lineage>
        <taxon>Eukaryota</taxon>
        <taxon>Metazoa</taxon>
        <taxon>Ecdysozoa</taxon>
        <taxon>Arthropoda</taxon>
        <taxon>Hexapoda</taxon>
        <taxon>Insecta</taxon>
        <taxon>Pterygota</taxon>
        <taxon>Neoptera</taxon>
        <taxon>Polyneoptera</taxon>
        <taxon>Phasmatodea</taxon>
        <taxon>Verophasmatodea</taxon>
        <taxon>Anareolatae</taxon>
        <taxon>Phasmatidae</taxon>
        <taxon>Eurycanthinae</taxon>
        <taxon>Dryococelus</taxon>
    </lineage>
</organism>
<gene>
    <name evidence="2" type="ORF">PR048_000669</name>
</gene>
<keyword evidence="3" id="KW-1185">Reference proteome</keyword>
<evidence type="ECO:0000313" key="2">
    <source>
        <dbReference type="EMBL" id="KAJ8895338.1"/>
    </source>
</evidence>
<sequence length="197" mass="22535">MRNHITTFSEFLTKFLEHFWNTKIQDSLMAKLHAKKFVRGKGKRLETHLSELYEKSRHLTPPISNEEFIVMILNQLPCHYQAHWTGEITDKTITLGCKHFIPNISNRIMYTKALIRGIRSDLFAAENNTPDAVYGRTVPTAGAQYDDRNQSAGERSPGDRSLGVEPSREVPPQEREQQTQPRSNNQTAVQASMQPSQ</sequence>
<accession>A0ABQ9IF89</accession>
<feature type="compositionally biased region" description="Polar residues" evidence="1">
    <location>
        <begin position="184"/>
        <end position="197"/>
    </location>
</feature>
<feature type="compositionally biased region" description="Basic and acidic residues" evidence="1">
    <location>
        <begin position="166"/>
        <end position="177"/>
    </location>
</feature>
<evidence type="ECO:0000256" key="1">
    <source>
        <dbReference type="SAM" id="MobiDB-lite"/>
    </source>
</evidence>
<feature type="region of interest" description="Disordered" evidence="1">
    <location>
        <begin position="132"/>
        <end position="197"/>
    </location>
</feature>
<dbReference type="Proteomes" id="UP001159363">
    <property type="component" value="Chromosome 1"/>
</dbReference>
<name>A0ABQ9IF89_9NEOP</name>
<reference evidence="2 3" key="1">
    <citation type="submission" date="2023-02" db="EMBL/GenBank/DDBJ databases">
        <title>LHISI_Scaffold_Assembly.</title>
        <authorList>
            <person name="Stuart O.P."/>
            <person name="Cleave R."/>
            <person name="Magrath M.J.L."/>
            <person name="Mikheyev A.S."/>
        </authorList>
    </citation>
    <scope>NUCLEOTIDE SEQUENCE [LARGE SCALE GENOMIC DNA]</scope>
    <source>
        <strain evidence="2">Daus_M_001</strain>
        <tissue evidence="2">Leg muscle</tissue>
    </source>
</reference>
<protein>
    <submittedName>
        <fullName evidence="2">Uncharacterized protein</fullName>
    </submittedName>
</protein>
<proteinExistence type="predicted"/>
<comment type="caution">
    <text evidence="2">The sequence shown here is derived from an EMBL/GenBank/DDBJ whole genome shotgun (WGS) entry which is preliminary data.</text>
</comment>